<reference evidence="6 7" key="1">
    <citation type="journal article" date="2022" name="Syst. Appl. Microbiol.">
        <title>Natronocalculus amylovorans gen. nov., sp. nov., and Natranaeroarchaeum aerophilus sp. nov., dominant culturable amylolytic natronoarchaea from hypersaline soda lakes in southwestern Siberia.</title>
        <authorList>
            <person name="Sorokin D.Y."/>
            <person name="Elcheninov A.G."/>
            <person name="Khizhniak T.V."/>
            <person name="Koenen M."/>
            <person name="Bale N.J."/>
            <person name="Damste J.S.S."/>
            <person name="Kublanov I.V."/>
        </authorList>
    </citation>
    <scope>NUCLEOTIDE SEQUENCE [LARGE SCALE GENOMIC DNA]</scope>
    <source>
        <strain evidence="6 7">AArc-St1-1</strain>
    </source>
</reference>
<evidence type="ECO:0000256" key="2">
    <source>
        <dbReference type="ARBA" id="ARBA00022448"/>
    </source>
</evidence>
<dbReference type="EMBL" id="JAKRVY010000015">
    <property type="protein sequence ID" value="MCL9815197.1"/>
    <property type="molecule type" value="Genomic_DNA"/>
</dbReference>
<dbReference type="Gene3D" id="3.40.50.300">
    <property type="entry name" value="P-loop containing nucleotide triphosphate hydrolases"/>
    <property type="match status" value="1"/>
</dbReference>
<dbReference type="Proteomes" id="UP001202674">
    <property type="component" value="Unassembled WGS sequence"/>
</dbReference>
<dbReference type="InterPro" id="IPR003439">
    <property type="entry name" value="ABC_transporter-like_ATP-bd"/>
</dbReference>
<sequence length="310" mass="33600">MTESEPVLQTANLTKTFGEIDAVQELDLTVRQGEIYGFLGPNGAGKTTTIHMILSLVRPTSGQIWLFGDEVDPAASTPRERIGVLPGHGGLYDNLTAREHLEFVARIKQVDVNPEHFCERVGLASAIDQQAGGFSTGMRQRLKLAMALVGDPELLMLDEPTRGLDPNGARQIRQLIEAENEQGTTIFFSSHILGQVEQACDRVGILESGSLVAEDTISELRTQLSEPNTLQVTFETPLNGACSHVDTWDGVVSSDVDGNTVELVLEERCVTNEVLAELCTTAEPSVQSVSTEGQSLEDLFAAYTETEVEA</sequence>
<evidence type="ECO:0000313" key="6">
    <source>
        <dbReference type="EMBL" id="MCL9815197.1"/>
    </source>
</evidence>
<evidence type="ECO:0000256" key="1">
    <source>
        <dbReference type="ARBA" id="ARBA00005417"/>
    </source>
</evidence>
<comment type="similarity">
    <text evidence="1">Belongs to the ABC transporter superfamily.</text>
</comment>
<dbReference type="PROSITE" id="PS50893">
    <property type="entry name" value="ABC_TRANSPORTER_2"/>
    <property type="match status" value="1"/>
</dbReference>
<protein>
    <submittedName>
        <fullName evidence="6">ABC transporter ATP-binding protein</fullName>
    </submittedName>
</protein>
<dbReference type="PANTHER" id="PTHR43335">
    <property type="entry name" value="ABC TRANSPORTER, ATP-BINDING PROTEIN"/>
    <property type="match status" value="1"/>
</dbReference>
<comment type="caution">
    <text evidence="6">The sequence shown here is derived from an EMBL/GenBank/DDBJ whole genome shotgun (WGS) entry which is preliminary data.</text>
</comment>
<name>A0AAE3FTB0_9EURY</name>
<dbReference type="InterPro" id="IPR027417">
    <property type="entry name" value="P-loop_NTPase"/>
</dbReference>
<dbReference type="SMART" id="SM00382">
    <property type="entry name" value="AAA"/>
    <property type="match status" value="1"/>
</dbReference>
<gene>
    <name evidence="6" type="ORF">AArcSt11_16200</name>
</gene>
<evidence type="ECO:0000256" key="3">
    <source>
        <dbReference type="ARBA" id="ARBA00022741"/>
    </source>
</evidence>
<dbReference type="RefSeq" id="WP_250598643.1">
    <property type="nucleotide sequence ID" value="NZ_JAKRVY010000015.1"/>
</dbReference>
<organism evidence="6 7">
    <name type="scientific">Natranaeroarchaeum aerophilus</name>
    <dbReference type="NCBI Taxonomy" id="2917711"/>
    <lineage>
        <taxon>Archaea</taxon>
        <taxon>Methanobacteriati</taxon>
        <taxon>Methanobacteriota</taxon>
        <taxon>Stenosarchaea group</taxon>
        <taxon>Halobacteria</taxon>
        <taxon>Halobacteriales</taxon>
        <taxon>Natronoarchaeaceae</taxon>
        <taxon>Natranaeroarchaeum</taxon>
    </lineage>
</organism>
<keyword evidence="3" id="KW-0547">Nucleotide-binding</keyword>
<dbReference type="SUPFAM" id="SSF52540">
    <property type="entry name" value="P-loop containing nucleoside triphosphate hydrolases"/>
    <property type="match status" value="1"/>
</dbReference>
<dbReference type="GO" id="GO:0016887">
    <property type="term" value="F:ATP hydrolysis activity"/>
    <property type="evidence" value="ECO:0007669"/>
    <property type="project" value="InterPro"/>
</dbReference>
<evidence type="ECO:0000259" key="5">
    <source>
        <dbReference type="PROSITE" id="PS50893"/>
    </source>
</evidence>
<keyword evidence="2" id="KW-0813">Transport</keyword>
<accession>A0AAE3FTB0</accession>
<feature type="domain" description="ABC transporter" evidence="5">
    <location>
        <begin position="8"/>
        <end position="233"/>
    </location>
</feature>
<dbReference type="AlphaFoldDB" id="A0AAE3FTB0"/>
<keyword evidence="4 6" id="KW-0067">ATP-binding</keyword>
<dbReference type="Pfam" id="PF00005">
    <property type="entry name" value="ABC_tran"/>
    <property type="match status" value="1"/>
</dbReference>
<proteinExistence type="inferred from homology"/>
<evidence type="ECO:0000256" key="4">
    <source>
        <dbReference type="ARBA" id="ARBA00022840"/>
    </source>
</evidence>
<dbReference type="InterPro" id="IPR003593">
    <property type="entry name" value="AAA+_ATPase"/>
</dbReference>
<dbReference type="GO" id="GO:0005524">
    <property type="term" value="F:ATP binding"/>
    <property type="evidence" value="ECO:0007669"/>
    <property type="project" value="UniProtKB-KW"/>
</dbReference>
<dbReference type="PANTHER" id="PTHR43335:SF4">
    <property type="entry name" value="ABC TRANSPORTER, ATP-BINDING PROTEIN"/>
    <property type="match status" value="1"/>
</dbReference>
<evidence type="ECO:0000313" key="7">
    <source>
        <dbReference type="Proteomes" id="UP001202674"/>
    </source>
</evidence>
<keyword evidence="7" id="KW-1185">Reference proteome</keyword>